<organism evidence="3 4">
    <name type="scientific">Ophiobolus disseminans</name>
    <dbReference type="NCBI Taxonomy" id="1469910"/>
    <lineage>
        <taxon>Eukaryota</taxon>
        <taxon>Fungi</taxon>
        <taxon>Dikarya</taxon>
        <taxon>Ascomycota</taxon>
        <taxon>Pezizomycotina</taxon>
        <taxon>Dothideomycetes</taxon>
        <taxon>Pleosporomycetidae</taxon>
        <taxon>Pleosporales</taxon>
        <taxon>Pleosporineae</taxon>
        <taxon>Phaeosphaeriaceae</taxon>
        <taxon>Ophiobolus</taxon>
    </lineage>
</organism>
<feature type="region of interest" description="Disordered" evidence="1">
    <location>
        <begin position="136"/>
        <end position="190"/>
    </location>
</feature>
<reference evidence="3" key="1">
    <citation type="journal article" date="2020" name="Stud. Mycol.">
        <title>101 Dothideomycetes genomes: a test case for predicting lifestyles and emergence of pathogens.</title>
        <authorList>
            <person name="Haridas S."/>
            <person name="Albert R."/>
            <person name="Binder M."/>
            <person name="Bloem J."/>
            <person name="Labutti K."/>
            <person name="Salamov A."/>
            <person name="Andreopoulos B."/>
            <person name="Baker S."/>
            <person name="Barry K."/>
            <person name="Bills G."/>
            <person name="Bluhm B."/>
            <person name="Cannon C."/>
            <person name="Castanera R."/>
            <person name="Culley D."/>
            <person name="Daum C."/>
            <person name="Ezra D."/>
            <person name="Gonzalez J."/>
            <person name="Henrissat B."/>
            <person name="Kuo A."/>
            <person name="Liang C."/>
            <person name="Lipzen A."/>
            <person name="Lutzoni F."/>
            <person name="Magnuson J."/>
            <person name="Mondo S."/>
            <person name="Nolan M."/>
            <person name="Ohm R."/>
            <person name="Pangilinan J."/>
            <person name="Park H.-J."/>
            <person name="Ramirez L."/>
            <person name="Alfaro M."/>
            <person name="Sun H."/>
            <person name="Tritt A."/>
            <person name="Yoshinaga Y."/>
            <person name="Zwiers L.-H."/>
            <person name="Turgeon B."/>
            <person name="Goodwin S."/>
            <person name="Spatafora J."/>
            <person name="Crous P."/>
            <person name="Grigoriev I."/>
        </authorList>
    </citation>
    <scope>NUCLEOTIDE SEQUENCE</scope>
    <source>
        <strain evidence="3">CBS 113818</strain>
    </source>
</reference>
<feature type="compositionally biased region" description="Basic residues" evidence="1">
    <location>
        <begin position="179"/>
        <end position="190"/>
    </location>
</feature>
<gene>
    <name evidence="3" type="ORF">CC86DRAFT_413786</name>
</gene>
<feature type="compositionally biased region" description="Low complexity" evidence="1">
    <location>
        <begin position="136"/>
        <end position="158"/>
    </location>
</feature>
<sequence>MKSTIIITSLIAAAFSAPTTLSTQRRQAGGNFQTFTAALGGIAATPVQDSGNADRPFQVKGDTFVNIGAALTRSCDQQFNACANAANGGDATLSVGACSAQKTDCDGSVAASTAAATGGAQAGGNANNNAAGNANNNAAGNANNNANANAGANAQQGNNAGGNGNANNNNNNGQPAACNKKHKKRSATKQ</sequence>
<proteinExistence type="predicted"/>
<feature type="compositionally biased region" description="Low complexity" evidence="1">
    <location>
        <begin position="165"/>
        <end position="177"/>
    </location>
</feature>
<evidence type="ECO:0000256" key="1">
    <source>
        <dbReference type="SAM" id="MobiDB-lite"/>
    </source>
</evidence>
<evidence type="ECO:0000256" key="2">
    <source>
        <dbReference type="SAM" id="SignalP"/>
    </source>
</evidence>
<dbReference type="OrthoDB" id="2153847at2759"/>
<evidence type="ECO:0000313" key="4">
    <source>
        <dbReference type="Proteomes" id="UP000799424"/>
    </source>
</evidence>
<keyword evidence="2" id="KW-0732">Signal</keyword>
<dbReference type="AlphaFoldDB" id="A0A6A6ZEF3"/>
<name>A0A6A6ZEF3_9PLEO</name>
<feature type="chain" id="PRO_5025502807" evidence="2">
    <location>
        <begin position="17"/>
        <end position="190"/>
    </location>
</feature>
<evidence type="ECO:0000313" key="3">
    <source>
        <dbReference type="EMBL" id="KAF2818665.1"/>
    </source>
</evidence>
<feature type="signal peptide" evidence="2">
    <location>
        <begin position="1"/>
        <end position="16"/>
    </location>
</feature>
<accession>A0A6A6ZEF3</accession>
<dbReference type="EMBL" id="MU006250">
    <property type="protein sequence ID" value="KAF2818665.1"/>
    <property type="molecule type" value="Genomic_DNA"/>
</dbReference>
<dbReference type="Proteomes" id="UP000799424">
    <property type="component" value="Unassembled WGS sequence"/>
</dbReference>
<keyword evidence="4" id="KW-1185">Reference proteome</keyword>
<protein>
    <submittedName>
        <fullName evidence="3">Uncharacterized protein</fullName>
    </submittedName>
</protein>